<sequence>MINPNNWHPYPRYGLATAMVMLDNQLADFTDPIMLLKLGAKALRKGINAYSLRTLGDPKSDTKLSFTYLSGEDVNPGSANNQSSKFGYFLAPHILTSNNAAEAIKEIRQLLQLLDGTDVNPAKSYELKRSFAPMIAKLNNGNASMANPRVGLLEATFTAIATLTDLKPSVYAPHKKDEFCNFGIIPDLPLWDEQKPSHLPLIEFVEVFKDLTDTYAREPGEDKYIATVKPDKKAYARPSVFSGNYPGAAKGGTLGAISLVAAIGRWARQENTLLLGKPNNELARIVLIQLATRPLYIVSYEGIRQESFGHHLVDLALNSDLSDINQAFNKVRLLGIDEREKFKSTNWQNFRMMSDRFLRLYTPASFQDFLAFRAEYPASLKPLIEHYMTQQSDKLSPEIIKSARAYGESLNNAAFSAATEEMEDDARRQNKPKPTSEIKKTLDYRTKRNQYKDRILTQFESTVGSAKSSAALLSQLGTIAGRLTHREIKPEAGEFMEAVLTGDISIDDAKNLITAFMRLSTFKAATSEALGVVHEDDELETAETKTITED</sequence>
<name>A0A2K8YWT5_9BACT</name>
<feature type="region of interest" description="Disordered" evidence="1">
    <location>
        <begin position="417"/>
        <end position="439"/>
    </location>
</feature>
<evidence type="ECO:0000313" key="2">
    <source>
        <dbReference type="EMBL" id="AUD02100.1"/>
    </source>
</evidence>
<accession>A0A2K8YWT5</accession>
<evidence type="ECO:0000256" key="1">
    <source>
        <dbReference type="SAM" id="MobiDB-lite"/>
    </source>
</evidence>
<dbReference type="RefSeq" id="WP_100987820.1">
    <property type="nucleotide sequence ID" value="NZ_CP025096.1"/>
</dbReference>
<dbReference type="AlphaFoldDB" id="A0A2K8YWT5"/>
<keyword evidence="3" id="KW-1185">Reference proteome</keyword>
<dbReference type="Proteomes" id="UP000232883">
    <property type="component" value="Chromosome"/>
</dbReference>
<organism evidence="2 3">
    <name type="scientific">Spirosoma pollinicola</name>
    <dbReference type="NCBI Taxonomy" id="2057025"/>
    <lineage>
        <taxon>Bacteria</taxon>
        <taxon>Pseudomonadati</taxon>
        <taxon>Bacteroidota</taxon>
        <taxon>Cytophagia</taxon>
        <taxon>Cytophagales</taxon>
        <taxon>Cytophagaceae</taxon>
        <taxon>Spirosoma</taxon>
    </lineage>
</organism>
<gene>
    <name evidence="2" type="ORF">CWM47_09885</name>
</gene>
<dbReference type="KEGG" id="spir:CWM47_09885"/>
<protein>
    <recommendedName>
        <fullName evidence="4">Type I-PGING CRISPR-associated protein Cas8c/Csp2</fullName>
    </recommendedName>
</protein>
<dbReference type="OrthoDB" id="974347at2"/>
<proteinExistence type="predicted"/>
<reference evidence="2 3" key="1">
    <citation type="submission" date="2017-11" db="EMBL/GenBank/DDBJ databases">
        <title>Taxonomic description and genome sequences of Spirosoma HA7 sp. nov., isolated from pollen microhabitat of Corylus avellana.</title>
        <authorList>
            <person name="Ambika Manirajan B."/>
            <person name="Suarez C."/>
            <person name="Ratering S."/>
            <person name="Geissler-Plaum R."/>
            <person name="Cardinale M."/>
            <person name="Sylvia S."/>
        </authorList>
    </citation>
    <scope>NUCLEOTIDE SEQUENCE [LARGE SCALE GENOMIC DNA]</scope>
    <source>
        <strain evidence="2 3">HA7</strain>
    </source>
</reference>
<evidence type="ECO:0008006" key="4">
    <source>
        <dbReference type="Google" id="ProtNLM"/>
    </source>
</evidence>
<evidence type="ECO:0000313" key="3">
    <source>
        <dbReference type="Proteomes" id="UP000232883"/>
    </source>
</evidence>
<dbReference type="EMBL" id="CP025096">
    <property type="protein sequence ID" value="AUD02100.1"/>
    <property type="molecule type" value="Genomic_DNA"/>
</dbReference>